<feature type="region of interest" description="C-terminal hotdog fold" evidence="9">
    <location>
        <begin position="4623"/>
        <end position="4758"/>
    </location>
</feature>
<dbReference type="InterPro" id="IPR020806">
    <property type="entry name" value="PKS_PP-bd"/>
</dbReference>
<dbReference type="InterPro" id="IPR036736">
    <property type="entry name" value="ACP-like_sf"/>
</dbReference>
<dbReference type="Gene3D" id="3.40.50.11460">
    <property type="match status" value="1"/>
</dbReference>
<dbReference type="SUPFAM" id="SSF47336">
    <property type="entry name" value="ACP-like"/>
    <property type="match status" value="4"/>
</dbReference>
<evidence type="ECO:0000256" key="2">
    <source>
        <dbReference type="ARBA" id="ARBA00004792"/>
    </source>
</evidence>
<dbReference type="PANTHER" id="PTHR43775:SF51">
    <property type="entry name" value="INACTIVE PHENOLPHTHIOCEROL SYNTHESIS POLYKETIDE SYNTHASE TYPE I PKS1-RELATED"/>
    <property type="match status" value="1"/>
</dbReference>
<dbReference type="PROSITE" id="PS52004">
    <property type="entry name" value="KS3_2"/>
    <property type="match status" value="4"/>
</dbReference>
<dbReference type="InterPro" id="IPR020841">
    <property type="entry name" value="PKS_Beta-ketoAc_synthase_dom"/>
</dbReference>
<feature type="domain" description="Carrier" evidence="11">
    <location>
        <begin position="5181"/>
        <end position="5256"/>
    </location>
</feature>
<dbReference type="PROSITE" id="PS52019">
    <property type="entry name" value="PKS_MFAS_DH"/>
    <property type="match status" value="4"/>
</dbReference>
<evidence type="ECO:0000256" key="4">
    <source>
        <dbReference type="ARBA" id="ARBA00022553"/>
    </source>
</evidence>
<dbReference type="InterPro" id="IPR049900">
    <property type="entry name" value="PKS_mFAS_DH"/>
</dbReference>
<dbReference type="InterPro" id="IPR020807">
    <property type="entry name" value="PKS_DH"/>
</dbReference>
<feature type="active site" description="Proton acceptor; for dehydratase activity" evidence="9">
    <location>
        <position position="6130"/>
    </location>
</feature>
<dbReference type="Pfam" id="PF16197">
    <property type="entry name" value="KAsynt_C_assoc"/>
    <property type="match status" value="4"/>
</dbReference>
<comment type="caution">
    <text evidence="14">The sequence shown here is derived from an EMBL/GenBank/DDBJ whole genome shotgun (WGS) entry which is preliminary data.</text>
</comment>
<dbReference type="InterPro" id="IPR032821">
    <property type="entry name" value="PKS_assoc"/>
</dbReference>
<dbReference type="Pfam" id="PF00109">
    <property type="entry name" value="ketoacyl-synt"/>
    <property type="match status" value="4"/>
</dbReference>
<evidence type="ECO:0000256" key="5">
    <source>
        <dbReference type="ARBA" id="ARBA00022679"/>
    </source>
</evidence>
<accession>A0ABT0YEF6</accession>
<dbReference type="SMART" id="SM01294">
    <property type="entry name" value="PKS_PP_betabranch"/>
    <property type="match status" value="4"/>
</dbReference>
<dbReference type="Gene3D" id="3.30.70.250">
    <property type="entry name" value="Malonyl-CoA ACP transacylase, ACP-binding"/>
    <property type="match status" value="2"/>
</dbReference>
<dbReference type="InterPro" id="IPR042104">
    <property type="entry name" value="PKS_dehydratase_sf"/>
</dbReference>
<dbReference type="EMBL" id="JAMQOL010000072">
    <property type="protein sequence ID" value="MCM4084180.1"/>
    <property type="molecule type" value="Genomic_DNA"/>
</dbReference>
<keyword evidence="6" id="KW-0045">Antibiotic biosynthesis</keyword>
<comment type="pathway">
    <text evidence="2">Antibiotic biosynthesis.</text>
</comment>
<dbReference type="InterPro" id="IPR011032">
    <property type="entry name" value="GroES-like_sf"/>
</dbReference>
<dbReference type="Pfam" id="PF14765">
    <property type="entry name" value="PS-DH"/>
    <property type="match status" value="4"/>
</dbReference>
<dbReference type="SUPFAM" id="SSF55048">
    <property type="entry name" value="Probable ACP-binding domain of malonyl-CoA ACP transacylase"/>
    <property type="match status" value="4"/>
</dbReference>
<dbReference type="Pfam" id="PF22953">
    <property type="entry name" value="SpnB_Rossmann"/>
    <property type="match status" value="1"/>
</dbReference>
<keyword evidence="4" id="KW-0597">Phosphoprotein</keyword>
<dbReference type="PANTHER" id="PTHR43775">
    <property type="entry name" value="FATTY ACID SYNTHASE"/>
    <property type="match status" value="1"/>
</dbReference>
<dbReference type="PROSITE" id="PS00606">
    <property type="entry name" value="KS3_1"/>
    <property type="match status" value="4"/>
</dbReference>
<dbReference type="InterPro" id="IPR014030">
    <property type="entry name" value="Ketoacyl_synth_N"/>
</dbReference>
<evidence type="ECO:0000256" key="6">
    <source>
        <dbReference type="ARBA" id="ARBA00023194"/>
    </source>
</evidence>
<evidence type="ECO:0000313" key="15">
    <source>
        <dbReference type="Proteomes" id="UP001523216"/>
    </source>
</evidence>
<dbReference type="InterPro" id="IPR014031">
    <property type="entry name" value="Ketoacyl_synth_C"/>
</dbReference>
<evidence type="ECO:0000256" key="3">
    <source>
        <dbReference type="ARBA" id="ARBA00022450"/>
    </source>
</evidence>
<dbReference type="InterPro" id="IPR014043">
    <property type="entry name" value="Acyl_transferase_dom"/>
</dbReference>
<dbReference type="SUPFAM" id="SSF50129">
    <property type="entry name" value="GroES-like"/>
    <property type="match status" value="1"/>
</dbReference>
<evidence type="ECO:0000256" key="10">
    <source>
        <dbReference type="SAM" id="MobiDB-lite"/>
    </source>
</evidence>
<dbReference type="InterPro" id="IPR050091">
    <property type="entry name" value="PKS_NRPS_Biosynth_Enz"/>
</dbReference>
<dbReference type="InterPro" id="IPR036291">
    <property type="entry name" value="NAD(P)-bd_dom_sf"/>
</dbReference>
<comment type="cofactor">
    <cofactor evidence="1">
        <name>pantetheine 4'-phosphate</name>
        <dbReference type="ChEBI" id="CHEBI:47942"/>
    </cofactor>
</comment>
<evidence type="ECO:0000313" key="14">
    <source>
        <dbReference type="EMBL" id="MCM4084180.1"/>
    </source>
</evidence>
<dbReference type="Pfam" id="PF00698">
    <property type="entry name" value="Acyl_transf_1"/>
    <property type="match status" value="4"/>
</dbReference>
<keyword evidence="15" id="KW-1185">Reference proteome</keyword>
<dbReference type="InterPro" id="IPR049551">
    <property type="entry name" value="PKS_DH_C"/>
</dbReference>
<dbReference type="Pfam" id="PF21089">
    <property type="entry name" value="PKS_DH_N"/>
    <property type="match status" value="4"/>
</dbReference>
<feature type="active site" description="Proton donor; for dehydratase activity" evidence="9">
    <location>
        <position position="1113"/>
    </location>
</feature>
<dbReference type="Gene3D" id="1.10.1200.10">
    <property type="entry name" value="ACP-like"/>
    <property type="match status" value="4"/>
</dbReference>
<feature type="domain" description="PKS/mFAS DH" evidence="13">
    <location>
        <begin position="4494"/>
        <end position="4758"/>
    </location>
</feature>
<dbReference type="CDD" id="cd05195">
    <property type="entry name" value="enoyl_red"/>
    <property type="match status" value="1"/>
</dbReference>
<dbReference type="SMART" id="SM00826">
    <property type="entry name" value="PKS_DH"/>
    <property type="match status" value="4"/>
</dbReference>
<keyword evidence="7" id="KW-0511">Multifunctional enzyme</keyword>
<dbReference type="SMART" id="SM00827">
    <property type="entry name" value="PKS_AT"/>
    <property type="match status" value="4"/>
</dbReference>
<dbReference type="InterPro" id="IPR055123">
    <property type="entry name" value="SpnB-like_Rossmann"/>
</dbReference>
<feature type="region of interest" description="C-terminal hotdog fold" evidence="9">
    <location>
        <begin position="1052"/>
        <end position="1189"/>
    </location>
</feature>
<dbReference type="InterPro" id="IPR009081">
    <property type="entry name" value="PP-bd_ACP"/>
</dbReference>
<dbReference type="InterPro" id="IPR001227">
    <property type="entry name" value="Ac_transferase_dom_sf"/>
</dbReference>
<dbReference type="InterPro" id="IPR015083">
    <property type="entry name" value="NorB/c/GfsB-D-like_docking"/>
</dbReference>
<dbReference type="SUPFAM" id="SSF51735">
    <property type="entry name" value="NAD(P)-binding Rossmann-fold domains"/>
    <property type="match status" value="9"/>
</dbReference>
<dbReference type="RefSeq" id="WP_251803933.1">
    <property type="nucleotide sequence ID" value="NZ_JAMQOL010000072.1"/>
</dbReference>
<dbReference type="Pfam" id="PF08659">
    <property type="entry name" value="KR"/>
    <property type="match status" value="4"/>
</dbReference>
<name>A0ABT0YEF6_9ACTN</name>
<proteinExistence type="predicted"/>
<dbReference type="SUPFAM" id="SSF52151">
    <property type="entry name" value="FabD/lysophospholipase-like"/>
    <property type="match status" value="4"/>
</dbReference>
<feature type="active site" description="Proton donor; for dehydratase activity" evidence="9">
    <location>
        <position position="6288"/>
    </location>
</feature>
<dbReference type="InterPro" id="IPR018201">
    <property type="entry name" value="Ketoacyl_synth_AS"/>
</dbReference>
<dbReference type="Gene3D" id="3.90.180.10">
    <property type="entry name" value="Medium-chain alcohol dehydrogenases, catalytic domain"/>
    <property type="match status" value="1"/>
</dbReference>
<dbReference type="PROSITE" id="PS00012">
    <property type="entry name" value="PHOSPHOPANTETHEINE"/>
    <property type="match status" value="4"/>
</dbReference>
<dbReference type="Pfam" id="PF13602">
    <property type="entry name" value="ADH_zinc_N_2"/>
    <property type="match status" value="1"/>
</dbReference>
<dbReference type="CDD" id="cd00833">
    <property type="entry name" value="PKS"/>
    <property type="match status" value="4"/>
</dbReference>
<keyword evidence="8" id="KW-0012">Acyltransferase</keyword>
<dbReference type="InterPro" id="IPR006162">
    <property type="entry name" value="Ppantetheine_attach_site"/>
</dbReference>
<organism evidence="14 15">
    <name type="scientific">Paractinoplanes hotanensis</name>
    <dbReference type="NCBI Taxonomy" id="2906497"/>
    <lineage>
        <taxon>Bacteria</taxon>
        <taxon>Bacillati</taxon>
        <taxon>Actinomycetota</taxon>
        <taxon>Actinomycetes</taxon>
        <taxon>Micromonosporales</taxon>
        <taxon>Micromonosporaceae</taxon>
        <taxon>Paractinoplanes</taxon>
    </lineage>
</organism>
<dbReference type="PROSITE" id="PS50075">
    <property type="entry name" value="CARRIER"/>
    <property type="match status" value="4"/>
</dbReference>
<dbReference type="PROSITE" id="PS01162">
    <property type="entry name" value="QOR_ZETA_CRYSTAL"/>
    <property type="match status" value="1"/>
</dbReference>
<dbReference type="Proteomes" id="UP001523216">
    <property type="component" value="Unassembled WGS sequence"/>
</dbReference>
<feature type="active site" description="Proton donor; for dehydratase activity" evidence="9">
    <location>
        <position position="3090"/>
    </location>
</feature>
<feature type="active site" description="Proton acceptor; for dehydratase activity" evidence="9">
    <location>
        <position position="4526"/>
    </location>
</feature>
<feature type="domain" description="Ketosynthase family 3 (KS3)" evidence="12">
    <location>
        <begin position="5273"/>
        <end position="5694"/>
    </location>
</feature>
<dbReference type="Pfam" id="PF08990">
    <property type="entry name" value="Docking"/>
    <property type="match status" value="1"/>
</dbReference>
<evidence type="ECO:0000256" key="1">
    <source>
        <dbReference type="ARBA" id="ARBA00001957"/>
    </source>
</evidence>
<dbReference type="InterPro" id="IPR016035">
    <property type="entry name" value="Acyl_Trfase/lysoPLipase"/>
</dbReference>
<feature type="domain" description="PKS/mFAS DH" evidence="13">
    <location>
        <begin position="2906"/>
        <end position="3168"/>
    </location>
</feature>
<evidence type="ECO:0000259" key="12">
    <source>
        <dbReference type="PROSITE" id="PS52004"/>
    </source>
</evidence>
<dbReference type="InterPro" id="IPR057326">
    <property type="entry name" value="KR_dom"/>
</dbReference>
<feature type="active site" description="Proton acceptor; for dehydratase activity" evidence="9">
    <location>
        <position position="2938"/>
    </location>
</feature>
<dbReference type="InterPro" id="IPR049552">
    <property type="entry name" value="PKS_DH_N"/>
</dbReference>
<feature type="region of interest" description="N-terminal hotdog fold" evidence="9">
    <location>
        <begin position="6099"/>
        <end position="6219"/>
    </location>
</feature>
<feature type="domain" description="Carrier" evidence="11">
    <location>
        <begin position="1974"/>
        <end position="2049"/>
    </location>
</feature>
<reference evidence="14 15" key="1">
    <citation type="submission" date="2022-06" db="EMBL/GenBank/DDBJ databases">
        <title>Actinoplanes abujensis sp. nov., isolated from Nigerian arid soil.</title>
        <authorList>
            <person name="Ding P."/>
        </authorList>
    </citation>
    <scope>NUCLEOTIDE SEQUENCE [LARGE SCALE GENOMIC DNA]</scope>
    <source>
        <strain evidence="15">TRM88002</strain>
    </source>
</reference>
<dbReference type="SMART" id="SM00825">
    <property type="entry name" value="PKS_KS"/>
    <property type="match status" value="4"/>
</dbReference>
<feature type="domain" description="Ketosynthase family 3 (KS3)" evidence="12">
    <location>
        <begin position="3671"/>
        <end position="4092"/>
    </location>
</feature>
<dbReference type="SMART" id="SM00823">
    <property type="entry name" value="PKS_PP"/>
    <property type="match status" value="4"/>
</dbReference>
<feature type="region of interest" description="N-terminal hotdog fold" evidence="9">
    <location>
        <begin position="2906"/>
        <end position="3022"/>
    </location>
</feature>
<protein>
    <submittedName>
        <fullName evidence="14">SDR family NAD(P)-dependent oxidoreductase</fullName>
    </submittedName>
</protein>
<dbReference type="InterPro" id="IPR013154">
    <property type="entry name" value="ADH-like_N"/>
</dbReference>
<keyword evidence="5" id="KW-0808">Transferase</keyword>
<gene>
    <name evidence="14" type="ORF">LXN57_42255</name>
</gene>
<dbReference type="Pfam" id="PF08240">
    <property type="entry name" value="ADH_N"/>
    <property type="match status" value="1"/>
</dbReference>
<feature type="active site" description="Proton acceptor; for dehydratase activity" evidence="9">
    <location>
        <position position="946"/>
    </location>
</feature>
<dbReference type="SMART" id="SM00822">
    <property type="entry name" value="PKS_KR"/>
    <property type="match status" value="4"/>
</dbReference>
<dbReference type="Gene3D" id="3.40.366.10">
    <property type="entry name" value="Malonyl-Coenzyme A Acyl Carrier Protein, domain 2"/>
    <property type="match status" value="4"/>
</dbReference>
<dbReference type="Gene3D" id="1.10.287.1960">
    <property type="match status" value="2"/>
</dbReference>
<feature type="domain" description="Ketosynthase family 3 (KS3)" evidence="12">
    <location>
        <begin position="33"/>
        <end position="458"/>
    </location>
</feature>
<feature type="region of interest" description="Disordered" evidence="10">
    <location>
        <begin position="6509"/>
        <end position="6544"/>
    </location>
</feature>
<feature type="region of interest" description="N-terminal hotdog fold" evidence="9">
    <location>
        <begin position="4494"/>
        <end position="4610"/>
    </location>
</feature>
<dbReference type="Pfam" id="PF02801">
    <property type="entry name" value="Ketoacyl-synt_C"/>
    <property type="match status" value="4"/>
</dbReference>
<feature type="region of interest" description="N-terminal hotdog fold" evidence="9">
    <location>
        <begin position="914"/>
        <end position="1039"/>
    </location>
</feature>
<dbReference type="InterPro" id="IPR016039">
    <property type="entry name" value="Thiolase-like"/>
</dbReference>
<evidence type="ECO:0000256" key="7">
    <source>
        <dbReference type="ARBA" id="ARBA00023268"/>
    </source>
</evidence>
<keyword evidence="3" id="KW-0596">Phosphopantetheine</keyword>
<dbReference type="CDD" id="cd08956">
    <property type="entry name" value="KR_3_FAS_SDR_x"/>
    <property type="match status" value="4"/>
</dbReference>
<evidence type="ECO:0000256" key="8">
    <source>
        <dbReference type="ARBA" id="ARBA00023315"/>
    </source>
</evidence>
<dbReference type="Pfam" id="PF00550">
    <property type="entry name" value="PP-binding"/>
    <property type="match status" value="4"/>
</dbReference>
<feature type="active site" description="Proton donor; for dehydratase activity" evidence="9">
    <location>
        <position position="4680"/>
    </location>
</feature>
<dbReference type="Gene3D" id="3.10.129.110">
    <property type="entry name" value="Polyketide synthase dehydratase"/>
    <property type="match status" value="4"/>
</dbReference>
<dbReference type="InterPro" id="IPR020843">
    <property type="entry name" value="ER"/>
</dbReference>
<dbReference type="Gene3D" id="3.30.70.3290">
    <property type="match status" value="4"/>
</dbReference>
<dbReference type="InterPro" id="IPR016036">
    <property type="entry name" value="Malonyl_transacylase_ACP-bd"/>
</dbReference>
<dbReference type="Gene3D" id="3.40.47.10">
    <property type="match status" value="4"/>
</dbReference>
<evidence type="ECO:0000256" key="9">
    <source>
        <dbReference type="PROSITE-ProRule" id="PRU01363"/>
    </source>
</evidence>
<feature type="domain" description="Carrier" evidence="11">
    <location>
        <begin position="3579"/>
        <end position="3654"/>
    </location>
</feature>
<dbReference type="SUPFAM" id="SSF53901">
    <property type="entry name" value="Thiolase-like"/>
    <property type="match status" value="4"/>
</dbReference>
<feature type="domain" description="Ketosynthase family 3 (KS3)" evidence="12">
    <location>
        <begin position="2071"/>
        <end position="2487"/>
    </location>
</feature>
<dbReference type="Gene3D" id="3.40.50.720">
    <property type="entry name" value="NAD(P)-binding Rossmann-like Domain"/>
    <property type="match status" value="4"/>
</dbReference>
<feature type="region of interest" description="C-terminal hotdog fold" evidence="9">
    <location>
        <begin position="6231"/>
        <end position="6367"/>
    </location>
</feature>
<evidence type="ECO:0000259" key="11">
    <source>
        <dbReference type="PROSITE" id="PS50075"/>
    </source>
</evidence>
<evidence type="ECO:0000259" key="13">
    <source>
        <dbReference type="PROSITE" id="PS52019"/>
    </source>
</evidence>
<sequence>MSDQDKLLDYLKRVTADLHQTRERLRQAESADREPIAIVAMSCRYPGGVRTPDDLWRLVNTGADAIGRPPSDRGWDLDDAYDEDPEHGDDYASEGGFLQGAGDFDAAFFDVSPREALSMDPQQRQVLEASWEVLERAGIDPATLRGSRTGVFVGSNTQDYVRLIGGTVQAAEGFLITGTTAAVLSGRVSYTLGLEGPAITIDTACSSSLVAIHLAAQALRSDECTMALAGGVTVMATPSAFTEFSRQRGLAADGRCKAFSAGADGIGLSEGVGLVLLERLSRAQRLGHPIVGVIRGSAVNQDGASNGIAAPNGPSQQRVIRQALADAGLSVDDVDLIEAHGTGTRLGDPIEAQAVLATYGQDRTPGKPAHLGSVKSNIGHTQAAAGVAGVMKAVLALRHETMPKSLHLDEPSPHVDWAAGDVELLTEARPWPRRDTPRRAGISSFGVSGTNVHLVLEEPPAEAFPEPADVPSPVPVVLSARDEDALRAQAQQLYTYVGDRPQLRAGDLGWALATGRAALEHRAVVLADDRDALQRGLAALAVGEPEPGLITGAPATGKLAFLFTGQGAQRLAMGQRLASRFPVYASAFAEAAAAVDRHLGDHTLRDVLDSDLVHRTGFAQPALFAVEVALLATVRSLGLEPEIVAGHSIGEVAAAYTAGVLTLDDAAALVVARGRLMQALPAGGAMVAVQAAVADVRAAFPDVDIAAVNGPASVVVSGPVAQMEEVEQRGWKTTRLRTSHAFHSRLMEPMLAEFGTVVRGLTFSEPTLAAVSSVTGRPVGRREWSEPQYWIDQVRRPVLFADAVHSLAELGAGRYLELGPDTVLAAMAADNLPDTPAAYAVMRRDRDEVATFLAALARIHVAGATVRWPALLPERPAERLDLPTYPFRHQLYWPSSADLVTVDAAGLGLAATDHPLLGAVLSLAEGDGTVFTGRLALPTHPWLADHAILGSAVLPGTAMVELALRAGEQTGAPVLEELTVQAPLTVPASGGVALQVVTGAADHSGRRPVTVHSRAEDALPDDPWTLHATGQLIPQAAAAEPVDLSVWPPTGAVRLPIDGFYDRLASAGFGYGPSFQGLSAAWRLGDDIYAEVALPEPDAGHAGRFQLHPALLDAALHGVALGAEADGSARMAFAFTDVTVHAVGATTLRVRLTANGTDRVALAAADGTGAGVVTIGALVMRPVSPAQVEGGSRTASRSLFGLDWVERPVETAATPQDWAALGDSRDTGLPLGDPPTPAVLLLDCPPQQVDPADDPVGLAARTHAATTRVLEALHQWLGDDRYAATTLVVTTTGAVAGGPGEEPTDLAHAAVWGLIRSAQSEYPARIVLADVDGSPASWAALPALVGAGDIPQAMVRGGAVATPRLARIAPDPGMTPPDAPAWRLESTGGGSLDNLSLVATPAGGPLDPGMVRVAVRAAGLNFRDVLIALGVYPSDNPLDMGSEGSGVVLEVGTDVTHIAPGDRVMGAFAGGFGPVAVTDARLLVPVPCDWTFAEAAAVPMAFLTAFYALNDLGRVRPGETVLVHAGAGGVGTAAIQIARHLGARVLATASPAKWDALRALGLTDDEIASSRDTGFARKFAGRRVDVVLNSLAHELIDASIELLAPGGRFLEMGKTDLRDPAGLPGRTYRPFDLFEAGPDRIRDMLTEIHALFNADALRMPPVRAWDIRHARDAFRFVSQGKHVGKNVLMMPRPPRESGTTVVTGATGTLGGLLVRHLVHSGGVRDLLMLSRTGSDAPGAGELWSELTEAGARVRLVRCDVADREELDRVLDGVDVRAVVHVAGVLDDTVLTGLTPERLDTVLRAKVDAVVNLHEATAGADLDAFVLYSSVAGLLGTPGQGNYAAANAFLDAFAAHRRRRGLPGVSLVWGAWDTTAGMAGNLSEVDRRRLTRGGVAPLTLPEALGHFDAALEADRPLLVPIRIDHAVLRARQGDAGLPPLLRALVREPVRRAAAGATATSLLQRLAGLAPSDQDRLLLEMVRSQVAGVLGHASGDAVPAARAFSELGFDSLTAVELRNRLSTATELRLPATLTFDYPTPQALAVFLRGELIGALAEQAAPPASQGPAAADVDDPIVIVGLGLRFPGGVSTPEDLWRLLSDGRDAVGGFPDDRGWDLDALYHPDPDNPGTSYVNQGGFLAGAGEFDAGFFGVSPREAVTMDPQQRLLLETSWEALERAGIDAAGLRGSRTGVFAGVLYGDYANLLQPGSTSAGSLVSGRVSYTFGFEGPAITVDTACSSSLVAIHLAAQALRAGECDLALAGGVTVMATAGAFVEFSRQRGLARDGRCKAFSDDGDGTGWGEGAGVVLLERLSDARRAGHPVLAVVRGSAVNQDGASNGITAPNGPSQQRVIRQALTTARLAATAVDAVEAHGTGTSLGDPIEAQALLATYGRDRTGAPLWLGSIKSNLGHTQAAAGVAGVMKMVLAMRYGVLPRTLHADRPSTRVDWDAGAVELLTEARAWPPAAHPRRAGVSSFGISGTNAHIILEEPPAEPVAEPVTAPPPAVVPLVLSGHDAAGLAAQAGRLSDFLDVRPTARPLDVGWSLAGRAALAHRAVVLARTADQTVMDLVGLAEGVTTGGVATDGRLAFVFTGQGSQRLDMGRQLYETFPAYAAAYDQVVALLGLPDLGVDQTGWAQPAIFALEVALLALVRSWGLAPDVVAGHSIGEVTAAYAAGVLSLEDAARLISARARLMQALPAGGAMVAVQASEAAVRAAFPDLDIAAVNGPDAVVVAGLSAELVAVEESDWKTTRLRTSHAFHSRLMEPMLDDFRAVVETLTFAEPRIPVEADWTDPSYWVEHVRATVRWADVELDADRVLELGPDTVLATLIPDAVAALRRERDEVETLLSAVAALWVRGQDVDWRAVLGAGVRLDLPTYAFQHATYWPRPRPARTATDPAGLGLVGTGHALLGAAVELPGSDSTVLTGRLSVATHSWLADHVVLDRIVVPGTAMVEMAAAAAERTGTPAIEELLLQTPLTLPADGGAEVRVTVAGSAVTVHARTDASEPWTAHATGTLAAALPPGGGLVDWPPAGATPVPFEDFYGNLAATGMAYGPAFRALRHVWRRGDEVFAEVAFDEPVQGYALHPALFDAALHAVGAGGLLPSVGVRLPFAFAGVRLAGEAGTAVRARLTAGDAADSVRVELADASGLPIAEVDQLTLRPVSGAQLSSAGRLLYDIEWVPQEASGFAPGAVIALGDPAPATGTVLVDASAAGSAFDRCAALLALLQNFEGDRLVVRAPLGDPDGASLWGLVRSAQSEQPGRYFLLDDSDSGLSPGRAGSGWPTPEDPRVYELPQVKIRDGRVLVPRLTRVQSTGTPDFGDGTVVVTGATGTLGGLIARHLVEAHGVRKLLLLSRSGGTLDLEGATAVACDLSDPNAVKDALAGQEITAVVHAAGVLNDGLIQDLTPERLQTVFRAKVDAARNLAAATRDHRLSAFVLFSSAAGIFGNAGQANYAAANAFLDAYALDLRSEGIPATSLAWGLWEAGMGGTLGEAERARARQGGILPLTAEQGLAAFDLALGSGRATVAPLALDLNALRNRGGVPPLLEGLVPTAGRRGAGGDGAFAARVAELAASDRERIVLDLVRTHVAAVLGHADGSAVPPALAFRELGFDSLTAVELRNRLATVTGLKLPSTVVFDYPNVAALAAFVAGELSGAAGDVPVVTAAVASDEPIAIVGMACRYPGGVTTPGELWDLVANGRDGVGLFPDDRGWDVENLYHPDPDHPGTSYTREGGFLYDAGDFDPGVFGISPREALAMDPQHRLLLETSWEAFERAGVDPLGQRGSRTGVFVGVMYNDYSMVLGASDDSAEGFMGTGGSIASGRVSYTYGLEGPAVTVDTACSSSLVALHLAVQALRSGECDAALAGGVTVMGTPNTFIGFSRQRGLAADGRCKSFADGADGTGWAEGAGMLLVERLADAERLGHPILAVVRGSAVNQDGASNGLTAPNGPSQQRVIRQALANARLTPAAVDVVEAHGTGTPLGDPIEAQALLATYGQDRETPLRLGSVKSNLGHTQAAAGVAGIIKMVEAMRHGVMPPTLHADTPSAQVDWSAGAVELLTEARDWPTSGRRRAAVSSFGISGTNAHVILEAAPPTEIPARAETTGPVPVVLTAADEDALADRIAQLRGLEVPTTDLARSLARRPALRHRAVAVTADHTGETAFDRGVATDGRLAIVFTGQGSQRADMGRGLYERFPAYATAYDSARTLLDIPDLDIDQTGWAQPSIFAVEVALLALVRSWGLVPDVVAGHSIGEVTAAYAAGVLSLEDAAKLISARGRLMQALPPGGAMVAVQASEAAVRAAFPDLDVAAVNGPNAVVVAGLSADLVAVEASDWKTTRLRTSHAFHSRLMEPMLPSFRSVVDTLTFREPTMPIQADWSNPSYWVEHVRATVRWADVELDADRVLELGPDTVLATLIPDAVAAMRRERDEVETLLGAVAALWVRGQDVDWRAVLGDGPVVELPTYPFQHKRFWPRPRTGGSRDALGLGLAETGHPLLGAAVEAPDAESVLLTGLVSLRTHPWLADHVVLGRPILPGTAFAEMARAAGERAGLPVVEELLLQAPLPVPDRGGVQLRVSVSGNAVTIHARTDDADPWTAHATGTLAAETPAPAAPDLVTWPPAGAELVDLTGFYEQTATSGLTYGPAFRGLRAVHKAGDDVYAEVELDHPAAGYGLHPALFDSVLHAIAAGGLFGPDETRLPFALAGLRVLAPAGFRLRAHLSRVGSGDSVRLSLADEAGTPVAEVDALTLRPVSATPQASADRLLYGVEWIPQEASGFAPDAVLALGDEPPTSGTVLVDAGAPGTAFDRSVALLALLQKFDGDRLVVRAPLDDPDGAALWGLVRSAQSEQPGKYFLLDDFESAPVFPPGRSGGGRPTPEDQHVYDLPQVKIRGGKVLVPRLTRVQPPATPDGHAANRPDFGDGTVVVTGATGTLGGLIARHLVEAHGVRKLLLLSRSGGTLDIEGATAVACDLSDPEAVNEALAGREITAVIHAAGVLDDGLINDLTPERLETVFRAKVDAARNLAAAVDGQPLRAFVLFSSAAGILGNAGQGNYAAANAFLDAYASGLRSQDIPATSLAWGLWDAGMGGALSDAERARARQGGIVPLTEEQGLAAFDAALATGRAAVAPLALDFAPMREAAAAGLLPPLLASLVRVSQRKQSADTGLARRLAALPAAQREKAVLDLVRTHVAAVLGYEGPAAVEVERAFRELGFDSLTAVDLRNRLATVTGLTLPSTLVFDYPNTLALAAHLAGELVGAAPAEKAGPNRARTDEPIAIVGMACRYPGGVRNPDELWDLVVHGREGIVGFPTDRGWDVENLYHPDPDHPGTSYAREGGFLLDAADFDPELFGISPREALAMDPQHRLLLETSWEAFESAGINPQSRRGSRTGVFVGVMYDDYSMVLGASDEQTEGFVGTGGSIASGRISYTYGLEGPAVTVDTACSSSLVALHLAAQALRNGECDSALAGGVTVMATPNTFIGFSRQRGLAADGRCKSFGDGADGTGWGEGVGMLLVERLSDAERLGHKVLAVVRGSAINQDGASNGLTAPNGPSQQRVIRAALDAAGLGTADIDVVEAHGTGTALGDPIEAQALLATYGQDRETPLWLGSIKSNVGHTQAAAGVAGIIKMVQAMRHGVLPATLHADTPSTQVDWSAGAVELLTAAREWPASAKRRAAVSSFGISGTNAHVILEAPAPMPAPAPRRPLPVTPIVISAADPESLEAQIGRLRPVATLEGASRTLATRATLRHRAVFLPSAGTTFDPADGRRGEAQQAPLAFVFTGQGSQRLDMGCQLYDAYPAYAAAYDEVVGLLDIPDLDVDQTGWAQPAIFAVEVALLALIRSWGMTPDVVAGHSIGEITAAYAAGVLSLADAAKLISARGRLMQALPPGGSMLAVRASETDIHTAFPELDIAAVNGPEAVVVAGPAPDVDRVAEHGWKTTRLRTSHAFHSRLMDPMLDDFRAVVETLTFTDPLIPIHDAWTDPSYWVEHVRRTVRFVDVAAAMDGHHVIELGPDTVLATMIPGAVAAMRRDRDEVETVLAAVAELHVRGQNVDWTAVLGDGPRPGLPTYAFRHRRFWPRHRTGPAGDAAGLGLAGTGHPLVGAAVELPGGDSILTGRLALRTHPWLRDHAVAGRIVVPGTALVEMALAAGRRTAHPVLDELLLQAPLTLGDRGEAQVRVTVAATDGNRAALTLHSRPDDDEPWTLNASGLLTVDTEPLPAVPVVWPPADAEEVDVDGFYPMAAARGLDYGPAFQGLRRVWRHDGTVYAEVETDEPATGHAVHPALFDAALHAIGAGGALSAEGGVRLPFGFTGVRVAGSAGNRLRVEITPAAGADTVRLALSTPDGVPVAAVESLSLRPFAPAQFGGVADRLLFGLDWVPQEAAGVAPDAVITLGEEAPTSGTVLVDASEPGTAFDRCAALLALLQKFEGDRLVVRAPLDDPDGAALWGLVRSAQSEQPGRFFLLDDFDSDTVFPPGRAGGGWPTPEDPLIYELPQVKIRGGKGLVPRLTRVQPGATSDDGSGRTETPDGGSGQSGTPDFGDGTVVVTGATGTLGGLIARHLAETHGVRKLLLLSRSGGTLDIEGATAVACDLSDPAAVHAAFAGEEVTAVIHAAGVLDDGLINDLTPARLETVFRAKVDAARNLAAATRDHQLSAFVLFSSAAGLFGNAGQANYAAANAFLDAYAAELRREKVPATSIAWGLWDAGMGSTLTEPERRRLKLGGIIPLTANQGLAAFDAAIAGGQPLVAPLALDPAALGQAAAAGLLPPMLAGLARAPRGPQAILTGPALDQRLAGLSEEDQNRIVLETVQAQVAAVLGHESEADVPAGRAFSELGFDSLTAVDLRNRLMAVTGRKLPSTLVFDYPNAGALAAHLADEMRPAVVSPVVALLAELDQIEQGLRTAGTADDDERKRVTARLTGLLAAWQGDTAAISLADELEAATDDEVFDLLDKEFGIS</sequence>
<dbReference type="SMART" id="SM00829">
    <property type="entry name" value="PKS_ER"/>
    <property type="match status" value="1"/>
</dbReference>
<feature type="domain" description="Carrier" evidence="11">
    <location>
        <begin position="6805"/>
        <end position="6880"/>
    </location>
</feature>
<feature type="domain" description="PKS/mFAS DH" evidence="13">
    <location>
        <begin position="914"/>
        <end position="1189"/>
    </location>
</feature>
<dbReference type="InterPro" id="IPR013968">
    <property type="entry name" value="PKS_KR"/>
</dbReference>
<dbReference type="InterPro" id="IPR002364">
    <property type="entry name" value="Quin_OxRdtase/zeta-crystal_CS"/>
</dbReference>
<feature type="region of interest" description="C-terminal hotdog fold" evidence="9">
    <location>
        <begin position="3033"/>
        <end position="3168"/>
    </location>
</feature>
<feature type="domain" description="PKS/mFAS DH" evidence="13">
    <location>
        <begin position="6099"/>
        <end position="6367"/>
    </location>
</feature>